<protein>
    <submittedName>
        <fullName evidence="2">Stp1/IreP family PP2C-type Ser/Thr phosphatase</fullName>
    </submittedName>
</protein>
<feature type="domain" description="PPM-type phosphatase" evidence="1">
    <location>
        <begin position="2"/>
        <end position="243"/>
    </location>
</feature>
<dbReference type="CDD" id="cd00143">
    <property type="entry name" value="PP2Cc"/>
    <property type="match status" value="1"/>
</dbReference>
<gene>
    <name evidence="2" type="ORF">M1R53_03060</name>
</gene>
<dbReference type="GO" id="GO:0004722">
    <property type="term" value="F:protein serine/threonine phosphatase activity"/>
    <property type="evidence" value="ECO:0007669"/>
    <property type="project" value="InterPro"/>
</dbReference>
<dbReference type="InterPro" id="IPR036457">
    <property type="entry name" value="PPM-type-like_dom_sf"/>
</dbReference>
<dbReference type="SMART" id="SM00331">
    <property type="entry name" value="PP2C_SIG"/>
    <property type="match status" value="1"/>
</dbReference>
<dbReference type="NCBIfam" id="NF033484">
    <property type="entry name" value="Stp1_PP2C_phos"/>
    <property type="match status" value="1"/>
</dbReference>
<evidence type="ECO:0000259" key="1">
    <source>
        <dbReference type="PROSITE" id="PS51746"/>
    </source>
</evidence>
<evidence type="ECO:0000313" key="2">
    <source>
        <dbReference type="EMBL" id="UQK59639.1"/>
    </source>
</evidence>
<dbReference type="Gene3D" id="3.60.40.10">
    <property type="entry name" value="PPM-type phosphatase domain"/>
    <property type="match status" value="1"/>
</dbReference>
<dbReference type="InterPro" id="IPR001932">
    <property type="entry name" value="PPM-type_phosphatase-like_dom"/>
</dbReference>
<reference evidence="2" key="1">
    <citation type="submission" date="2022-04" db="EMBL/GenBank/DDBJ databases">
        <title>Complete genome sequences of Ezakiella coagulans and Fenollaria massiliensis.</title>
        <authorList>
            <person name="France M.T."/>
            <person name="Clifford J."/>
            <person name="Narina S."/>
            <person name="Rutt L."/>
            <person name="Ravel J."/>
        </authorList>
    </citation>
    <scope>NUCLEOTIDE SEQUENCE</scope>
    <source>
        <strain evidence="2">C0061C2</strain>
    </source>
</reference>
<proteinExistence type="predicted"/>
<dbReference type="EMBL" id="CP096649">
    <property type="protein sequence ID" value="UQK59639.1"/>
    <property type="molecule type" value="Genomic_DNA"/>
</dbReference>
<dbReference type="RefSeq" id="WP_249243034.1">
    <property type="nucleotide sequence ID" value="NZ_CP096649.1"/>
</dbReference>
<organism evidence="2 3">
    <name type="scientific">Fenollaria massiliensis</name>
    <dbReference type="NCBI Taxonomy" id="938288"/>
    <lineage>
        <taxon>Bacteria</taxon>
        <taxon>Bacillati</taxon>
        <taxon>Bacillota</taxon>
        <taxon>Clostridia</taxon>
        <taxon>Eubacteriales</taxon>
        <taxon>Fenollaria</taxon>
    </lineage>
</organism>
<keyword evidence="3" id="KW-1185">Reference proteome</keyword>
<sequence>MNLGYVSDKGKTRSNNEDNFFIYDDYPFPFFVIADGVGGHKAGELASKMAVDTIADVLKNKNDAVCIDDVEDAIRTSIVSANNSIYKYSKFNKECEGMGTTILVCAYYKNTCLIAHVGDSRAYLIREHEIAQLTEDHTFGNELIKRAGSKIFNVKNIDNKNALTRALGTEKTVVIDTYKFIHRSDDIVLLCTDGLNKEVEDNSILAIVEKNKNISMQKVAEELKDRAILMGGRDNVTIITIKA</sequence>
<dbReference type="AlphaFoldDB" id="A0A9E7DKB9"/>
<name>A0A9E7DKB9_9FIRM</name>
<dbReference type="Pfam" id="PF00481">
    <property type="entry name" value="PP2C"/>
    <property type="match status" value="1"/>
</dbReference>
<dbReference type="SMART" id="SM00332">
    <property type="entry name" value="PP2Cc"/>
    <property type="match status" value="1"/>
</dbReference>
<evidence type="ECO:0000313" key="3">
    <source>
        <dbReference type="Proteomes" id="UP000831151"/>
    </source>
</evidence>
<dbReference type="SUPFAM" id="SSF81606">
    <property type="entry name" value="PP2C-like"/>
    <property type="match status" value="1"/>
</dbReference>
<dbReference type="KEGG" id="fms:M1R53_03060"/>
<dbReference type="PANTHER" id="PTHR47992">
    <property type="entry name" value="PROTEIN PHOSPHATASE"/>
    <property type="match status" value="1"/>
</dbReference>
<dbReference type="PROSITE" id="PS51746">
    <property type="entry name" value="PPM_2"/>
    <property type="match status" value="1"/>
</dbReference>
<dbReference type="InterPro" id="IPR015655">
    <property type="entry name" value="PP2C"/>
</dbReference>
<dbReference type="Proteomes" id="UP000831151">
    <property type="component" value="Chromosome"/>
</dbReference>
<accession>A0A9E7DKB9</accession>